<evidence type="ECO:0000313" key="4">
    <source>
        <dbReference type="EMBL" id="PHT78812.1"/>
    </source>
</evidence>
<feature type="domain" description="Terpene synthase metal-binding" evidence="3">
    <location>
        <begin position="254"/>
        <end position="328"/>
    </location>
</feature>
<dbReference type="GO" id="GO:0016102">
    <property type="term" value="P:diterpenoid biosynthetic process"/>
    <property type="evidence" value="ECO:0007669"/>
    <property type="project" value="InterPro"/>
</dbReference>
<dbReference type="InterPro" id="IPR050148">
    <property type="entry name" value="Terpene_synthase-like"/>
</dbReference>
<evidence type="ECO:0000313" key="5">
    <source>
        <dbReference type="Proteomes" id="UP000222542"/>
    </source>
</evidence>
<accession>A0A2G2Z9X8</accession>
<gene>
    <name evidence="4" type="ORF">T459_16864</name>
</gene>
<name>A0A2G2Z9X8_CAPAN</name>
<dbReference type="Gene3D" id="1.50.10.130">
    <property type="entry name" value="Terpene synthase, N-terminal domain"/>
    <property type="match status" value="1"/>
</dbReference>
<reference evidence="4 5" key="2">
    <citation type="journal article" date="2017" name="Genome Biol.">
        <title>New reference genome sequences of hot pepper reveal the massive evolution of plant disease-resistance genes by retroduplication.</title>
        <authorList>
            <person name="Kim S."/>
            <person name="Park J."/>
            <person name="Yeom S.I."/>
            <person name="Kim Y.M."/>
            <person name="Seo E."/>
            <person name="Kim K.T."/>
            <person name="Kim M.S."/>
            <person name="Lee J.M."/>
            <person name="Cheong K."/>
            <person name="Shin H.S."/>
            <person name="Kim S.B."/>
            <person name="Han K."/>
            <person name="Lee J."/>
            <person name="Park M."/>
            <person name="Lee H.A."/>
            <person name="Lee H.Y."/>
            <person name="Lee Y."/>
            <person name="Oh S."/>
            <person name="Lee J.H."/>
            <person name="Choi E."/>
            <person name="Choi E."/>
            <person name="Lee S.E."/>
            <person name="Jeon J."/>
            <person name="Kim H."/>
            <person name="Choi G."/>
            <person name="Song H."/>
            <person name="Lee J."/>
            <person name="Lee S.C."/>
            <person name="Kwon J.K."/>
            <person name="Lee H.Y."/>
            <person name="Koo N."/>
            <person name="Hong Y."/>
            <person name="Kim R.W."/>
            <person name="Kang W.H."/>
            <person name="Huh J.H."/>
            <person name="Kang B.C."/>
            <person name="Yang T.J."/>
            <person name="Lee Y.H."/>
            <person name="Bennetzen J.L."/>
            <person name="Choi D."/>
        </authorList>
    </citation>
    <scope>NUCLEOTIDE SEQUENCE [LARGE SCALE GENOMIC DNA]</scope>
    <source>
        <strain evidence="5">cv. CM334</strain>
    </source>
</reference>
<dbReference type="InterPro" id="IPR008949">
    <property type="entry name" value="Isoprenoid_synthase_dom_sf"/>
</dbReference>
<organism evidence="4 5">
    <name type="scientific">Capsicum annuum</name>
    <name type="common">Capsicum pepper</name>
    <dbReference type="NCBI Taxonomy" id="4072"/>
    <lineage>
        <taxon>Eukaryota</taxon>
        <taxon>Viridiplantae</taxon>
        <taxon>Streptophyta</taxon>
        <taxon>Embryophyta</taxon>
        <taxon>Tracheophyta</taxon>
        <taxon>Spermatophyta</taxon>
        <taxon>Magnoliopsida</taxon>
        <taxon>eudicotyledons</taxon>
        <taxon>Gunneridae</taxon>
        <taxon>Pentapetalae</taxon>
        <taxon>asterids</taxon>
        <taxon>lamiids</taxon>
        <taxon>Solanales</taxon>
        <taxon>Solanaceae</taxon>
        <taxon>Solanoideae</taxon>
        <taxon>Capsiceae</taxon>
        <taxon>Capsicum</taxon>
    </lineage>
</organism>
<dbReference type="CDD" id="cd00684">
    <property type="entry name" value="Terpene_cyclase_plant_C1"/>
    <property type="match status" value="1"/>
</dbReference>
<dbReference type="InterPro" id="IPR044814">
    <property type="entry name" value="Terpene_cyclase_plant_C1"/>
</dbReference>
<dbReference type="Proteomes" id="UP000222542">
    <property type="component" value="Unassembled WGS sequence"/>
</dbReference>
<dbReference type="OMA" id="NAWEDIN"/>
<dbReference type="PANTHER" id="PTHR31225:SF81">
    <property type="entry name" value="(E,E)-GERMACRENE B SYNTHASE-LIKE"/>
    <property type="match status" value="1"/>
</dbReference>
<dbReference type="InterPro" id="IPR008930">
    <property type="entry name" value="Terpenoid_cyclase/PrenylTrfase"/>
</dbReference>
<dbReference type="EMBL" id="AYRZ02000006">
    <property type="protein sequence ID" value="PHT78812.1"/>
    <property type="molecule type" value="Genomic_DNA"/>
</dbReference>
<feature type="domain" description="Terpene synthase metal-binding" evidence="3">
    <location>
        <begin position="122"/>
        <end position="252"/>
    </location>
</feature>
<keyword evidence="1" id="KW-0479">Metal-binding</keyword>
<dbReference type="UniPathway" id="UPA00213"/>
<comment type="caution">
    <text evidence="4">The sequence shown here is derived from an EMBL/GenBank/DDBJ whole genome shotgun (WGS) entry which is preliminary data.</text>
</comment>
<reference evidence="4 5" key="1">
    <citation type="journal article" date="2014" name="Nat. Genet.">
        <title>Genome sequence of the hot pepper provides insights into the evolution of pungency in Capsicum species.</title>
        <authorList>
            <person name="Kim S."/>
            <person name="Park M."/>
            <person name="Yeom S.I."/>
            <person name="Kim Y.M."/>
            <person name="Lee J.M."/>
            <person name="Lee H.A."/>
            <person name="Seo E."/>
            <person name="Choi J."/>
            <person name="Cheong K."/>
            <person name="Kim K.T."/>
            <person name="Jung K."/>
            <person name="Lee G.W."/>
            <person name="Oh S.K."/>
            <person name="Bae C."/>
            <person name="Kim S.B."/>
            <person name="Lee H.Y."/>
            <person name="Kim S.Y."/>
            <person name="Kim M.S."/>
            <person name="Kang B.C."/>
            <person name="Jo Y.D."/>
            <person name="Yang H.B."/>
            <person name="Jeong H.J."/>
            <person name="Kang W.H."/>
            <person name="Kwon J.K."/>
            <person name="Shin C."/>
            <person name="Lim J.Y."/>
            <person name="Park J.H."/>
            <person name="Huh J.H."/>
            <person name="Kim J.S."/>
            <person name="Kim B.D."/>
            <person name="Cohen O."/>
            <person name="Paran I."/>
            <person name="Suh M.C."/>
            <person name="Lee S.B."/>
            <person name="Kim Y.K."/>
            <person name="Shin Y."/>
            <person name="Noh S.J."/>
            <person name="Park J."/>
            <person name="Seo Y.S."/>
            <person name="Kwon S.Y."/>
            <person name="Kim H.A."/>
            <person name="Park J.M."/>
            <person name="Kim H.J."/>
            <person name="Choi S.B."/>
            <person name="Bosland P.W."/>
            <person name="Reeves G."/>
            <person name="Jo S.H."/>
            <person name="Lee B.W."/>
            <person name="Cho H.T."/>
            <person name="Choi H.S."/>
            <person name="Lee M.S."/>
            <person name="Yu Y."/>
            <person name="Do Choi Y."/>
            <person name="Park B.S."/>
            <person name="van Deynze A."/>
            <person name="Ashrafi H."/>
            <person name="Hill T."/>
            <person name="Kim W.T."/>
            <person name="Pai H.S."/>
            <person name="Ahn H.K."/>
            <person name="Yeam I."/>
            <person name="Giovannoni J.J."/>
            <person name="Rose J.K."/>
            <person name="Sorensen I."/>
            <person name="Lee S.J."/>
            <person name="Kim R.W."/>
            <person name="Choi I.Y."/>
            <person name="Choi B.S."/>
            <person name="Lim J.S."/>
            <person name="Lee Y.H."/>
            <person name="Choi D."/>
        </authorList>
    </citation>
    <scope>NUCLEOTIDE SEQUENCE [LARGE SCALE GENOMIC DNA]</scope>
    <source>
        <strain evidence="5">cv. CM334</strain>
    </source>
</reference>
<dbReference type="InterPro" id="IPR036965">
    <property type="entry name" value="Terpene_synth_N_sf"/>
</dbReference>
<proteinExistence type="predicted"/>
<dbReference type="InterPro" id="IPR001906">
    <property type="entry name" value="Terpene_synth_N"/>
</dbReference>
<dbReference type="Gene3D" id="1.10.600.10">
    <property type="entry name" value="Farnesyl Diphosphate Synthase"/>
    <property type="match status" value="2"/>
</dbReference>
<evidence type="ECO:0000259" key="2">
    <source>
        <dbReference type="Pfam" id="PF01397"/>
    </source>
</evidence>
<feature type="domain" description="Terpene synthase N-terminal" evidence="2">
    <location>
        <begin position="2"/>
        <end position="65"/>
    </location>
</feature>
<dbReference type="STRING" id="4072.A0A2G2Z9X8"/>
<dbReference type="InterPro" id="IPR005630">
    <property type="entry name" value="Terpene_synthase_metal-bd"/>
</dbReference>
<dbReference type="GO" id="GO:0000287">
    <property type="term" value="F:magnesium ion binding"/>
    <property type="evidence" value="ECO:0007669"/>
    <property type="project" value="InterPro"/>
</dbReference>
<dbReference type="GO" id="GO:0046246">
    <property type="term" value="P:terpene biosynthetic process"/>
    <property type="evidence" value="ECO:0000318"/>
    <property type="project" value="GO_Central"/>
</dbReference>
<dbReference type="PANTHER" id="PTHR31225">
    <property type="entry name" value="OS04G0344100 PROTEIN-RELATED"/>
    <property type="match status" value="1"/>
</dbReference>
<keyword evidence="5" id="KW-1185">Reference proteome</keyword>
<dbReference type="Gramene" id="PHT78812">
    <property type="protein sequence ID" value="PHT78812"/>
    <property type="gene ID" value="T459_16864"/>
</dbReference>
<evidence type="ECO:0000256" key="1">
    <source>
        <dbReference type="ARBA" id="ARBA00022723"/>
    </source>
</evidence>
<evidence type="ECO:0000259" key="3">
    <source>
        <dbReference type="Pfam" id="PF03936"/>
    </source>
</evidence>
<dbReference type="SUPFAM" id="SSF48576">
    <property type="entry name" value="Terpenoid synthases"/>
    <property type="match status" value="1"/>
</dbReference>
<dbReference type="Pfam" id="PF03936">
    <property type="entry name" value="Terpene_synth_C"/>
    <property type="match status" value="2"/>
</dbReference>
<sequence>MEHGGKFRKTLNNDVQALLSLYEAAHMRVRGEEILEEALTFTTTHLEFMIPISSNPLKDQITEALSYPMRKAIPRLGARQYIDIYENIESHNHLLLKFSKLDFNMLQKQHQRELSDLTSWWKDLDLASKVPYARDKLVEGYAWSLGLYFEPQYSRARKMLVKVFKMLSICDDTYDAYATFDELVLFTDAIQRWDVSAMDSLPPYMRPFYQAILDIFNEIEEELTKEGKSDRVYYGRFEHYLHGAWNNFFDWYEELITKDIFEWITNAPSIVRASSTICRLMDDISDHETDQQRGHVASIIECYMKEYGASKQEAYIKFRKEVKNAWEDINKALLCPIEAPTFVLERILNLARTMDTFFQDEEDGYTNSNSKCKDIITLLLVDSIKI</sequence>
<dbReference type="Pfam" id="PF01397">
    <property type="entry name" value="Terpene_synth"/>
    <property type="match status" value="1"/>
</dbReference>
<dbReference type="GO" id="GO:0010333">
    <property type="term" value="F:terpene synthase activity"/>
    <property type="evidence" value="ECO:0000318"/>
    <property type="project" value="GO_Central"/>
</dbReference>
<dbReference type="SUPFAM" id="SSF48239">
    <property type="entry name" value="Terpenoid cyclases/Protein prenyltransferases"/>
    <property type="match status" value="1"/>
</dbReference>
<dbReference type="AlphaFoldDB" id="A0A2G2Z9X8"/>
<protein>
    <submittedName>
        <fullName evidence="4">Uncharacterized protein</fullName>
    </submittedName>
</protein>